<dbReference type="Gene3D" id="1.20.1250.20">
    <property type="entry name" value="MFS general substrate transporter like domains"/>
    <property type="match status" value="1"/>
</dbReference>
<dbReference type="InterPro" id="IPR005828">
    <property type="entry name" value="MFS_sugar_transport-like"/>
</dbReference>
<feature type="transmembrane region" description="Helical" evidence="7">
    <location>
        <begin position="344"/>
        <end position="369"/>
    </location>
</feature>
<feature type="transmembrane region" description="Helical" evidence="7">
    <location>
        <begin position="20"/>
        <end position="40"/>
    </location>
</feature>
<name>A0ABX8UZE5_9BURK</name>
<feature type="transmembrane region" description="Helical" evidence="7">
    <location>
        <begin position="91"/>
        <end position="111"/>
    </location>
</feature>
<feature type="transmembrane region" description="Helical" evidence="7">
    <location>
        <begin position="60"/>
        <end position="79"/>
    </location>
</feature>
<comment type="similarity">
    <text evidence="2">Belongs to the major facilitator superfamily. Sugar transporter (TC 2.A.1.1) family.</text>
</comment>
<evidence type="ECO:0000256" key="3">
    <source>
        <dbReference type="ARBA" id="ARBA00022448"/>
    </source>
</evidence>
<dbReference type="PANTHER" id="PTHR23511">
    <property type="entry name" value="SYNAPTIC VESICLE GLYCOPROTEIN 2"/>
    <property type="match status" value="1"/>
</dbReference>
<gene>
    <name evidence="9" type="ORF">KZJ38_29070</name>
</gene>
<dbReference type="Proteomes" id="UP000826462">
    <property type="component" value="Chromosome 2"/>
</dbReference>
<dbReference type="PROSITE" id="PS50850">
    <property type="entry name" value="MFS"/>
    <property type="match status" value="1"/>
</dbReference>
<reference evidence="9 10" key="1">
    <citation type="submission" date="2021-07" db="EMBL/GenBank/DDBJ databases">
        <title>Paraburkholderia edwinii protects Aspergillus sp. from phenazines by acting as a toxin sponge.</title>
        <authorList>
            <person name="Dahlstrom K.M."/>
            <person name="Newman D.K."/>
        </authorList>
    </citation>
    <scope>NUCLEOTIDE SEQUENCE [LARGE SCALE GENOMIC DNA]</scope>
    <source>
        <strain evidence="9 10">Pe01</strain>
    </source>
</reference>
<dbReference type="CDD" id="cd17316">
    <property type="entry name" value="MFS_SV2_like"/>
    <property type="match status" value="1"/>
</dbReference>
<evidence type="ECO:0000256" key="6">
    <source>
        <dbReference type="ARBA" id="ARBA00023136"/>
    </source>
</evidence>
<dbReference type="Pfam" id="PF00083">
    <property type="entry name" value="Sugar_tr"/>
    <property type="match status" value="1"/>
</dbReference>
<feature type="transmembrane region" description="Helical" evidence="7">
    <location>
        <begin position="381"/>
        <end position="401"/>
    </location>
</feature>
<organism evidence="9 10">
    <name type="scientific">Paraburkholderia edwinii</name>
    <dbReference type="NCBI Taxonomy" id="2861782"/>
    <lineage>
        <taxon>Bacteria</taxon>
        <taxon>Pseudomonadati</taxon>
        <taxon>Pseudomonadota</taxon>
        <taxon>Betaproteobacteria</taxon>
        <taxon>Burkholderiales</taxon>
        <taxon>Burkholderiaceae</taxon>
        <taxon>Paraburkholderia</taxon>
    </lineage>
</organism>
<protein>
    <submittedName>
        <fullName evidence="9">MFS transporter</fullName>
    </submittedName>
</protein>
<evidence type="ECO:0000256" key="2">
    <source>
        <dbReference type="ARBA" id="ARBA00010992"/>
    </source>
</evidence>
<feature type="transmembrane region" description="Helical" evidence="7">
    <location>
        <begin position="174"/>
        <end position="191"/>
    </location>
</feature>
<sequence>MAIVNSGARLDRLPITSFHWKILFLIGAGAFLDAFDIYLANGALAAMVKTGFTDLHVGSFFISATFLGMMIGAGLSGYLGDRFGRRYSYQANLAIFGLASIAAAFAPNIYWLIFLRLLMGIGLGAELVVAAGTLSEFVPPGTRGRWISLLALITNSGLLGATAIGYWVIPHLGWRYMFAIAGVGAMIVWVLRHRMPESPRWLETVGRLDEAEATVAGIEREVAAKVGKLPPVAHVFNHEAPRAPFSALFERGVIGRTLVAALTCMAINMSLYGFVAWLPTFFVKEGLTIVQSLGFVLLMSFGAPMGAVVGYFIADRWGRRNGLVLFSVLTVVLGYVYVQMRDPAAISVVGFALVTTIYTVCTLGLFGYIPELFPTTHRLRGTGVAGTCGRAASMSTPYVAIVLYTHFGVTGVVSMVSAVLVLMSVAILVLRIETSQQTLEAIAPEIAPENGANEGAVDGMDVVANRSTQRVM</sequence>
<dbReference type="InterPro" id="IPR036259">
    <property type="entry name" value="MFS_trans_sf"/>
</dbReference>
<proteinExistence type="inferred from homology"/>
<feature type="transmembrane region" description="Helical" evidence="7">
    <location>
        <begin position="258"/>
        <end position="277"/>
    </location>
</feature>
<feature type="transmembrane region" description="Helical" evidence="7">
    <location>
        <begin position="117"/>
        <end position="134"/>
    </location>
</feature>
<dbReference type="SUPFAM" id="SSF103473">
    <property type="entry name" value="MFS general substrate transporter"/>
    <property type="match status" value="1"/>
</dbReference>
<evidence type="ECO:0000256" key="5">
    <source>
        <dbReference type="ARBA" id="ARBA00022989"/>
    </source>
</evidence>
<dbReference type="PANTHER" id="PTHR23511:SF34">
    <property type="entry name" value="SYNAPTIC VESICLE GLYCOPROTEIN 2"/>
    <property type="match status" value="1"/>
</dbReference>
<keyword evidence="5 7" id="KW-1133">Transmembrane helix</keyword>
<evidence type="ECO:0000259" key="8">
    <source>
        <dbReference type="PROSITE" id="PS50850"/>
    </source>
</evidence>
<feature type="transmembrane region" description="Helical" evidence="7">
    <location>
        <begin position="321"/>
        <end position="338"/>
    </location>
</feature>
<evidence type="ECO:0000313" key="9">
    <source>
        <dbReference type="EMBL" id="QYD73657.1"/>
    </source>
</evidence>
<evidence type="ECO:0000256" key="7">
    <source>
        <dbReference type="SAM" id="Phobius"/>
    </source>
</evidence>
<feature type="transmembrane region" description="Helical" evidence="7">
    <location>
        <begin position="289"/>
        <end position="314"/>
    </location>
</feature>
<feature type="transmembrane region" description="Helical" evidence="7">
    <location>
        <begin position="407"/>
        <end position="430"/>
    </location>
</feature>
<keyword evidence="6 7" id="KW-0472">Membrane</keyword>
<keyword evidence="4 7" id="KW-0812">Transmembrane</keyword>
<evidence type="ECO:0000313" key="10">
    <source>
        <dbReference type="Proteomes" id="UP000826462"/>
    </source>
</evidence>
<evidence type="ECO:0000256" key="4">
    <source>
        <dbReference type="ARBA" id="ARBA00022692"/>
    </source>
</evidence>
<feature type="domain" description="Major facilitator superfamily (MFS) profile" evidence="8">
    <location>
        <begin position="22"/>
        <end position="435"/>
    </location>
</feature>
<dbReference type="EMBL" id="CP080096">
    <property type="protein sequence ID" value="QYD73657.1"/>
    <property type="molecule type" value="Genomic_DNA"/>
</dbReference>
<accession>A0ABX8UZE5</accession>
<feature type="transmembrane region" description="Helical" evidence="7">
    <location>
        <begin position="146"/>
        <end position="168"/>
    </location>
</feature>
<keyword evidence="10" id="KW-1185">Reference proteome</keyword>
<dbReference type="RefSeq" id="WP_219803512.1">
    <property type="nucleotide sequence ID" value="NZ_CP080096.1"/>
</dbReference>
<dbReference type="InterPro" id="IPR020846">
    <property type="entry name" value="MFS_dom"/>
</dbReference>
<comment type="subcellular location">
    <subcellularLocation>
        <location evidence="1">Membrane</location>
        <topology evidence="1">Multi-pass membrane protein</topology>
    </subcellularLocation>
</comment>
<keyword evidence="3" id="KW-0813">Transport</keyword>
<evidence type="ECO:0000256" key="1">
    <source>
        <dbReference type="ARBA" id="ARBA00004141"/>
    </source>
</evidence>